<dbReference type="InterPro" id="IPR008271">
    <property type="entry name" value="Ser/Thr_kinase_AS"/>
</dbReference>
<dbReference type="Gene3D" id="2.90.10.10">
    <property type="entry name" value="Bulb-type lectin domain"/>
    <property type="match status" value="2"/>
</dbReference>
<keyword evidence="8 13" id="KW-0067">ATP-binding</keyword>
<proteinExistence type="predicted"/>
<evidence type="ECO:0000256" key="8">
    <source>
        <dbReference type="ARBA" id="ARBA00022840"/>
    </source>
</evidence>
<feature type="transmembrane region" description="Helical" evidence="14">
    <location>
        <begin position="12"/>
        <end position="32"/>
    </location>
</feature>
<keyword evidence="3" id="KW-0808">Transferase</keyword>
<dbReference type="CDD" id="cd14066">
    <property type="entry name" value="STKc_IRAK"/>
    <property type="match status" value="1"/>
</dbReference>
<dbReference type="SUPFAM" id="SSF51110">
    <property type="entry name" value="alpha-D-mannose-specific plant lectins"/>
    <property type="match status" value="1"/>
</dbReference>
<comment type="caution">
    <text evidence="16">The sequence shown here is derived from an EMBL/GenBank/DDBJ whole genome shotgun (WGS) entry which is preliminary data.</text>
</comment>
<dbReference type="InterPro" id="IPR000719">
    <property type="entry name" value="Prot_kinase_dom"/>
</dbReference>
<keyword evidence="12" id="KW-0325">Glycoprotein</keyword>
<dbReference type="GO" id="GO:0004674">
    <property type="term" value="F:protein serine/threonine kinase activity"/>
    <property type="evidence" value="ECO:0007669"/>
    <property type="project" value="UniProtKB-KW"/>
</dbReference>
<dbReference type="Pfam" id="PF00069">
    <property type="entry name" value="Pkinase"/>
    <property type="match status" value="1"/>
</dbReference>
<accession>A0A8T0J7H3</accession>
<dbReference type="GO" id="GO:0005524">
    <property type="term" value="F:ATP binding"/>
    <property type="evidence" value="ECO:0007669"/>
    <property type="project" value="UniProtKB-UniRule"/>
</dbReference>
<evidence type="ECO:0000256" key="2">
    <source>
        <dbReference type="ARBA" id="ARBA00022527"/>
    </source>
</evidence>
<dbReference type="SUPFAM" id="SSF56112">
    <property type="entry name" value="Protein kinase-like (PK-like)"/>
    <property type="match status" value="1"/>
</dbReference>
<feature type="transmembrane region" description="Helical" evidence="14">
    <location>
        <begin position="354"/>
        <end position="381"/>
    </location>
</feature>
<keyword evidence="17" id="KW-1185">Reference proteome</keyword>
<evidence type="ECO:0000256" key="14">
    <source>
        <dbReference type="SAM" id="Phobius"/>
    </source>
</evidence>
<keyword evidence="4 14" id="KW-0812">Transmembrane</keyword>
<dbReference type="PROSITE" id="PS00107">
    <property type="entry name" value="PROTEIN_KINASE_ATP"/>
    <property type="match status" value="1"/>
</dbReference>
<dbReference type="EMBL" id="CM026421">
    <property type="protein sequence ID" value="KAG0591186.1"/>
    <property type="molecule type" value="Genomic_DNA"/>
</dbReference>
<evidence type="ECO:0000259" key="15">
    <source>
        <dbReference type="PROSITE" id="PS50011"/>
    </source>
</evidence>
<organism evidence="16 17">
    <name type="scientific">Ceratodon purpureus</name>
    <name type="common">Fire moss</name>
    <name type="synonym">Dicranum purpureum</name>
    <dbReference type="NCBI Taxonomy" id="3225"/>
    <lineage>
        <taxon>Eukaryota</taxon>
        <taxon>Viridiplantae</taxon>
        <taxon>Streptophyta</taxon>
        <taxon>Embryophyta</taxon>
        <taxon>Bryophyta</taxon>
        <taxon>Bryophytina</taxon>
        <taxon>Bryopsida</taxon>
        <taxon>Dicranidae</taxon>
        <taxon>Pseudoditrichales</taxon>
        <taxon>Ditrichaceae</taxon>
        <taxon>Ceratodon</taxon>
    </lineage>
</organism>
<evidence type="ECO:0000256" key="5">
    <source>
        <dbReference type="ARBA" id="ARBA00022729"/>
    </source>
</evidence>
<evidence type="ECO:0000256" key="12">
    <source>
        <dbReference type="ARBA" id="ARBA00023180"/>
    </source>
</evidence>
<keyword evidence="7" id="KW-0418">Kinase</keyword>
<dbReference type="FunFam" id="1.10.510.10:FF:000384">
    <property type="entry name" value="G-type lectin S-receptor-like serine/threonine-protein kinase"/>
    <property type="match status" value="1"/>
</dbReference>
<evidence type="ECO:0000256" key="4">
    <source>
        <dbReference type="ARBA" id="ARBA00022692"/>
    </source>
</evidence>
<dbReference type="PANTHER" id="PTHR47974">
    <property type="entry name" value="OS07G0415500 PROTEIN"/>
    <property type="match status" value="1"/>
</dbReference>
<evidence type="ECO:0000256" key="13">
    <source>
        <dbReference type="PROSITE-ProRule" id="PRU10141"/>
    </source>
</evidence>
<dbReference type="InterPro" id="IPR011009">
    <property type="entry name" value="Kinase-like_dom_sf"/>
</dbReference>
<name>A0A8T0J7H3_CERPU</name>
<dbReference type="FunFam" id="3.30.200.20:FF:000178">
    <property type="entry name" value="serine/threonine-protein kinase PBS1-like"/>
    <property type="match status" value="1"/>
</dbReference>
<dbReference type="AlphaFoldDB" id="A0A8T0J7H3"/>
<evidence type="ECO:0000313" key="17">
    <source>
        <dbReference type="Proteomes" id="UP000822688"/>
    </source>
</evidence>
<keyword evidence="11" id="KW-1015">Disulfide bond</keyword>
<evidence type="ECO:0000256" key="1">
    <source>
        <dbReference type="ARBA" id="ARBA00004167"/>
    </source>
</evidence>
<dbReference type="InterPro" id="IPR036426">
    <property type="entry name" value="Bulb-type_lectin_dom_sf"/>
</dbReference>
<dbReference type="Gene3D" id="1.10.510.10">
    <property type="entry name" value="Transferase(Phosphotransferase) domain 1"/>
    <property type="match status" value="1"/>
</dbReference>
<evidence type="ECO:0000256" key="6">
    <source>
        <dbReference type="ARBA" id="ARBA00022741"/>
    </source>
</evidence>
<dbReference type="Proteomes" id="UP000822688">
    <property type="component" value="Chromosome 1"/>
</dbReference>
<dbReference type="SMART" id="SM00220">
    <property type="entry name" value="S_TKc"/>
    <property type="match status" value="1"/>
</dbReference>
<dbReference type="PANTHER" id="PTHR47974:SF9">
    <property type="entry name" value="RECEPTOR-LIKE SERINE_THREONINE-PROTEIN KINASE"/>
    <property type="match status" value="1"/>
</dbReference>
<evidence type="ECO:0000256" key="11">
    <source>
        <dbReference type="ARBA" id="ARBA00023157"/>
    </source>
</evidence>
<comment type="subcellular location">
    <subcellularLocation>
        <location evidence="1">Membrane</location>
        <topology evidence="1">Single-pass membrane protein</topology>
    </subcellularLocation>
</comment>
<dbReference type="SMART" id="SM00108">
    <property type="entry name" value="B_lectin"/>
    <property type="match status" value="1"/>
</dbReference>
<evidence type="ECO:0000256" key="10">
    <source>
        <dbReference type="ARBA" id="ARBA00023136"/>
    </source>
</evidence>
<evidence type="ECO:0000313" key="16">
    <source>
        <dbReference type="EMBL" id="KAG0591186.1"/>
    </source>
</evidence>
<keyword evidence="2" id="KW-0723">Serine/threonine-protein kinase</keyword>
<dbReference type="InterPro" id="IPR001480">
    <property type="entry name" value="Bulb-type_lectin_dom"/>
</dbReference>
<dbReference type="InterPro" id="IPR024171">
    <property type="entry name" value="SRK-like_kinase"/>
</dbReference>
<protein>
    <recommendedName>
        <fullName evidence="15">Protein kinase domain-containing protein</fullName>
    </recommendedName>
</protein>
<dbReference type="PROSITE" id="PS00108">
    <property type="entry name" value="PROTEIN_KINASE_ST"/>
    <property type="match status" value="1"/>
</dbReference>
<sequence>MNRFRKPAINASLGIQVFLVIICVICFEGHFASGKIFHTLTVGDELLAKNNDVLLSSNGRFAVGFFPDVQNKSFYFGCWFTDEVSYRNISKVVWVADPRPGLITSHAKWDGLRLFTVYTTPIQSSSTSTFLVRKSTKAILQDDGNFVFYDEKDLVNPTARVFESFSMPFDTLLPGQIFRPNQMLYCFTSSEFKPSSSGVDPTPGPYYLKYQQDGNLGLWLDQFNYWLSETPNFQQRELETNYAVLDVYGHFTITNIRGPYSVYNKSLTSEASGANLVLVRRLTLDPDGNFRLYVQSVGGTWNLVWTAVAYAGCIPDRNHSVDANCKNGVFGQSPTPEIAPPTKEAAAKPNSTNMLLIIVSSASIVGTVIVLAILALCWYLIRRKSCLGRKLMPQAPPSSKALNRVDSLESTKRLSSGFIKVVITNSFFDEGFPEEKPRSFTIEEIQAATRNFRKLLGSGAFGKVYKGKLPDNRLIAVKKLEKSQQGQQQFQTEVQTIGSVSHPNLVRLHGFCSDEQHQMLVYEFVANRSLERFLFHDGGWKHHHHLDWPTRLSIAIGTAKGLRQCHELQGGRPRIIHCDVKPENILLDENFGVKVSDFGLAKIMGIDKSWTRTHLRGTRGYLAPEWISGRVVTVKVDVYSFGIVLLEIITGSRCCDKTRSDTDFLMWVYNEVRVGKVAHIVDKHLKDYDEKQILLAIRCGLWCVQVKEQIRPSMHIVVEMLEGKQEVPIPPPPRHCDVPDEVACSSRTMPRQDLKQR</sequence>
<keyword evidence="6 13" id="KW-0547">Nucleotide-binding</keyword>
<dbReference type="PIRSF" id="PIRSF000641">
    <property type="entry name" value="SRK"/>
    <property type="match status" value="1"/>
</dbReference>
<evidence type="ECO:0000256" key="7">
    <source>
        <dbReference type="ARBA" id="ARBA00022777"/>
    </source>
</evidence>
<reference evidence="16" key="1">
    <citation type="submission" date="2020-06" db="EMBL/GenBank/DDBJ databases">
        <title>WGS assembly of Ceratodon purpureus strain R40.</title>
        <authorList>
            <person name="Carey S.B."/>
            <person name="Jenkins J."/>
            <person name="Shu S."/>
            <person name="Lovell J.T."/>
            <person name="Sreedasyam A."/>
            <person name="Maumus F."/>
            <person name="Tiley G.P."/>
            <person name="Fernandez-Pozo N."/>
            <person name="Barry K."/>
            <person name="Chen C."/>
            <person name="Wang M."/>
            <person name="Lipzen A."/>
            <person name="Daum C."/>
            <person name="Saski C.A."/>
            <person name="Payton A.C."/>
            <person name="Mcbreen J.C."/>
            <person name="Conrad R.E."/>
            <person name="Kollar L.M."/>
            <person name="Olsson S."/>
            <person name="Huttunen S."/>
            <person name="Landis J.B."/>
            <person name="Wickett N.J."/>
            <person name="Johnson M.G."/>
            <person name="Rensing S.A."/>
            <person name="Grimwood J."/>
            <person name="Schmutz J."/>
            <person name="Mcdaniel S.F."/>
        </authorList>
    </citation>
    <scope>NUCLEOTIDE SEQUENCE</scope>
    <source>
        <strain evidence="16">R40</strain>
    </source>
</reference>
<dbReference type="Gene3D" id="3.30.200.20">
    <property type="entry name" value="Phosphorylase Kinase, domain 1"/>
    <property type="match status" value="1"/>
</dbReference>
<dbReference type="GO" id="GO:0016020">
    <property type="term" value="C:membrane"/>
    <property type="evidence" value="ECO:0007669"/>
    <property type="project" value="UniProtKB-SubCell"/>
</dbReference>
<keyword evidence="10 14" id="KW-0472">Membrane</keyword>
<feature type="binding site" evidence="13">
    <location>
        <position position="479"/>
    </location>
    <ligand>
        <name>ATP</name>
        <dbReference type="ChEBI" id="CHEBI:30616"/>
    </ligand>
</feature>
<feature type="domain" description="Protein kinase" evidence="15">
    <location>
        <begin position="450"/>
        <end position="757"/>
    </location>
</feature>
<dbReference type="EMBL" id="CM026421">
    <property type="protein sequence ID" value="KAG0591185.1"/>
    <property type="molecule type" value="Genomic_DNA"/>
</dbReference>
<gene>
    <name evidence="16" type="ORF">KC19_1G156900</name>
</gene>
<dbReference type="InterPro" id="IPR017441">
    <property type="entry name" value="Protein_kinase_ATP_BS"/>
</dbReference>
<evidence type="ECO:0000256" key="9">
    <source>
        <dbReference type="ARBA" id="ARBA00022989"/>
    </source>
</evidence>
<keyword evidence="9 14" id="KW-1133">Transmembrane helix</keyword>
<dbReference type="PROSITE" id="PS50011">
    <property type="entry name" value="PROTEIN_KINASE_DOM"/>
    <property type="match status" value="1"/>
</dbReference>
<evidence type="ECO:0000256" key="3">
    <source>
        <dbReference type="ARBA" id="ARBA00022679"/>
    </source>
</evidence>
<keyword evidence="5" id="KW-0732">Signal</keyword>